<dbReference type="OrthoDB" id="498590at2759"/>
<feature type="compositionally biased region" description="Low complexity" evidence="1">
    <location>
        <begin position="589"/>
        <end position="599"/>
    </location>
</feature>
<evidence type="ECO:0000313" key="3">
    <source>
        <dbReference type="EMBL" id="KAF9518771.1"/>
    </source>
</evidence>
<name>A0A9P6B6X8_9AGAM</name>
<dbReference type="InterPro" id="IPR016024">
    <property type="entry name" value="ARM-type_fold"/>
</dbReference>
<proteinExistence type="predicted"/>
<feature type="region of interest" description="Disordered" evidence="1">
    <location>
        <begin position="284"/>
        <end position="307"/>
    </location>
</feature>
<organism evidence="3 4">
    <name type="scientific">Hydnum rufescens UP504</name>
    <dbReference type="NCBI Taxonomy" id="1448309"/>
    <lineage>
        <taxon>Eukaryota</taxon>
        <taxon>Fungi</taxon>
        <taxon>Dikarya</taxon>
        <taxon>Basidiomycota</taxon>
        <taxon>Agaricomycotina</taxon>
        <taxon>Agaricomycetes</taxon>
        <taxon>Cantharellales</taxon>
        <taxon>Hydnaceae</taxon>
        <taxon>Hydnum</taxon>
    </lineage>
</organism>
<dbReference type="GO" id="GO:0000785">
    <property type="term" value="C:chromatin"/>
    <property type="evidence" value="ECO:0007669"/>
    <property type="project" value="TreeGrafter"/>
</dbReference>
<feature type="region of interest" description="Disordered" evidence="1">
    <location>
        <begin position="1264"/>
        <end position="1442"/>
    </location>
</feature>
<evidence type="ECO:0000313" key="4">
    <source>
        <dbReference type="Proteomes" id="UP000886523"/>
    </source>
</evidence>
<dbReference type="Pfam" id="PF24571">
    <property type="entry name" value="HEAT_SCC3-SA"/>
    <property type="match status" value="1"/>
</dbReference>
<evidence type="ECO:0000259" key="2">
    <source>
        <dbReference type="PROSITE" id="PS51425"/>
    </source>
</evidence>
<feature type="compositionally biased region" description="Basic residues" evidence="1">
    <location>
        <begin position="87"/>
        <end position="104"/>
    </location>
</feature>
<dbReference type="Pfam" id="PF08514">
    <property type="entry name" value="STAG"/>
    <property type="match status" value="1"/>
</dbReference>
<dbReference type="GO" id="GO:0003682">
    <property type="term" value="F:chromatin binding"/>
    <property type="evidence" value="ECO:0007669"/>
    <property type="project" value="TreeGrafter"/>
</dbReference>
<feature type="region of interest" description="Disordered" evidence="1">
    <location>
        <begin position="974"/>
        <end position="1005"/>
    </location>
</feature>
<dbReference type="InterPro" id="IPR011989">
    <property type="entry name" value="ARM-like"/>
</dbReference>
<keyword evidence="4" id="KW-1185">Reference proteome</keyword>
<reference evidence="3" key="1">
    <citation type="journal article" date="2020" name="Nat. Commun.">
        <title>Large-scale genome sequencing of mycorrhizal fungi provides insights into the early evolution of symbiotic traits.</title>
        <authorList>
            <person name="Miyauchi S."/>
            <person name="Kiss E."/>
            <person name="Kuo A."/>
            <person name="Drula E."/>
            <person name="Kohler A."/>
            <person name="Sanchez-Garcia M."/>
            <person name="Morin E."/>
            <person name="Andreopoulos B."/>
            <person name="Barry K.W."/>
            <person name="Bonito G."/>
            <person name="Buee M."/>
            <person name="Carver A."/>
            <person name="Chen C."/>
            <person name="Cichocki N."/>
            <person name="Clum A."/>
            <person name="Culley D."/>
            <person name="Crous P.W."/>
            <person name="Fauchery L."/>
            <person name="Girlanda M."/>
            <person name="Hayes R.D."/>
            <person name="Keri Z."/>
            <person name="LaButti K."/>
            <person name="Lipzen A."/>
            <person name="Lombard V."/>
            <person name="Magnuson J."/>
            <person name="Maillard F."/>
            <person name="Murat C."/>
            <person name="Nolan M."/>
            <person name="Ohm R.A."/>
            <person name="Pangilinan J."/>
            <person name="Pereira M.F."/>
            <person name="Perotto S."/>
            <person name="Peter M."/>
            <person name="Pfister S."/>
            <person name="Riley R."/>
            <person name="Sitrit Y."/>
            <person name="Stielow J.B."/>
            <person name="Szollosi G."/>
            <person name="Zifcakova L."/>
            <person name="Stursova M."/>
            <person name="Spatafora J.W."/>
            <person name="Tedersoo L."/>
            <person name="Vaario L.M."/>
            <person name="Yamada A."/>
            <person name="Yan M."/>
            <person name="Wang P."/>
            <person name="Xu J."/>
            <person name="Bruns T."/>
            <person name="Baldrian P."/>
            <person name="Vilgalys R."/>
            <person name="Dunand C."/>
            <person name="Henrissat B."/>
            <person name="Grigoriev I.V."/>
            <person name="Hibbett D."/>
            <person name="Nagy L.G."/>
            <person name="Martin F.M."/>
        </authorList>
    </citation>
    <scope>NUCLEOTIDE SEQUENCE</scope>
    <source>
        <strain evidence="3">UP504</strain>
    </source>
</reference>
<dbReference type="EMBL" id="MU128922">
    <property type="protein sequence ID" value="KAF9518771.1"/>
    <property type="molecule type" value="Genomic_DNA"/>
</dbReference>
<comment type="caution">
    <text evidence="3">The sequence shown here is derived from an EMBL/GenBank/DDBJ whole genome shotgun (WGS) entry which is preliminary data.</text>
</comment>
<feature type="compositionally biased region" description="Polar residues" evidence="1">
    <location>
        <begin position="1276"/>
        <end position="1288"/>
    </location>
</feature>
<dbReference type="PANTHER" id="PTHR11199:SF0">
    <property type="entry name" value="LD34181P-RELATED"/>
    <property type="match status" value="1"/>
</dbReference>
<feature type="compositionally biased region" description="Basic and acidic residues" evidence="1">
    <location>
        <begin position="1379"/>
        <end position="1395"/>
    </location>
</feature>
<dbReference type="PROSITE" id="PS51425">
    <property type="entry name" value="SCD"/>
    <property type="match status" value="1"/>
</dbReference>
<dbReference type="GO" id="GO:0008278">
    <property type="term" value="C:cohesin complex"/>
    <property type="evidence" value="ECO:0007669"/>
    <property type="project" value="TreeGrafter"/>
</dbReference>
<accession>A0A9P6B6X8</accession>
<gene>
    <name evidence="3" type="ORF">BS47DRAFT_1337903</name>
</gene>
<protein>
    <recommendedName>
        <fullName evidence="2">SCD domain-containing protein</fullName>
    </recommendedName>
</protein>
<feature type="compositionally biased region" description="Basic and acidic residues" evidence="1">
    <location>
        <begin position="284"/>
        <end position="294"/>
    </location>
</feature>
<feature type="region of interest" description="Disordered" evidence="1">
    <location>
        <begin position="589"/>
        <end position="621"/>
    </location>
</feature>
<feature type="compositionally biased region" description="Acidic residues" evidence="1">
    <location>
        <begin position="34"/>
        <end position="65"/>
    </location>
</feature>
<dbReference type="SUPFAM" id="SSF48371">
    <property type="entry name" value="ARM repeat"/>
    <property type="match status" value="1"/>
</dbReference>
<dbReference type="GO" id="GO:0007062">
    <property type="term" value="P:sister chromatid cohesion"/>
    <property type="evidence" value="ECO:0007669"/>
    <property type="project" value="UniProtKB-ARBA"/>
</dbReference>
<feature type="domain" description="SCD" evidence="2">
    <location>
        <begin position="336"/>
        <end position="421"/>
    </location>
</feature>
<dbReference type="InterPro" id="IPR039662">
    <property type="entry name" value="Cohesin_Scc3/SA"/>
</dbReference>
<dbReference type="InterPro" id="IPR013721">
    <property type="entry name" value="STAG"/>
</dbReference>
<dbReference type="InterPro" id="IPR056396">
    <property type="entry name" value="HEAT_SCC3-SA"/>
</dbReference>
<dbReference type="PANTHER" id="PTHR11199">
    <property type="entry name" value="STROMAL ANTIGEN"/>
    <property type="match status" value="1"/>
</dbReference>
<dbReference type="Gene3D" id="1.25.10.10">
    <property type="entry name" value="Leucine-rich Repeat Variant"/>
    <property type="match status" value="1"/>
</dbReference>
<feature type="region of interest" description="Disordered" evidence="1">
    <location>
        <begin position="1"/>
        <end position="113"/>
    </location>
</feature>
<sequence>MSTTTTVRRSNRERKQAHFFVSANGQKRKRALGSDDERDDNDENVEGQESDLSNDEPSDVDDDDGPSFVDPRPKNAISKSKTSRQPPVKKPRVTNGSTKRRKEKPSHASLTTNDASITDDNVLFNALLNPATALQSTVQDFLDSFQSTPEAALADLINCVFRACGCNSSVNSDEVMDSDGVVEFLGDLVEEIKSTESQGYPLASKRPVFRKLRKSLAEFFDRLIASAAETGALFDSELIQTLQGWIVAMSSAQLRSFRHTATVVALEVESALANVAAGLEKEAETVARQREGERKRRKGSNQVSEREKTLSAKAADIKGKKTKINEYLKEFFDGVFVHRYRDADPGIRADCVHEMGVWLKRHPAHFLEGNYLRYVGWVLSDTNTNVRLEAVKSLLSLYNKEDYLITLQHFTERFKPRLIAMATNDTELSVRVAVIQVLSAIDSNSLLEEDQRETLCLLLFDQEPRVRKAVAGFVHGFWEESVNQRLVGRRGTKEHEKGLAGAKALATLLVNWDAALTKRSGAEEEESQSQATGVVFASERRTQEIAVLGSSQKSRMTLAVEALWDEVDAVRDWEVLLELLLLDHSAGASDGAGPSGAVSKLRKKPKLLNTPRKGKAPSNIGDDDAVDEAWRLEEHEETVLVEVLLACLRKTLADASTKKSGDAEGLQAQMTRDLIKALPKLFAKHQTDLSRISEILLIPQLMNLELYLEMRMITAYETLWDDVSKQILTQSSPSVLANALSTVLYLLKTTSLANTNAAKSLELEEEVSVSLRRAVSGRDELEVASFSEDEIRAIETIISRLAILFSRRDLSSWMDEDEGGKQSTGWEIISALAERGRLGRKEEETLVEDSLNILTLHITWKTKKIRGSLGQSSEEDIGIRSLKEQRDALLEKMEEYVGGGQSNATDGVKRVSFQNIVSLYILFARDPKSNVLDPEFFSPLFMTMEDKLQYQCAGFIQAEAEHFADELLEYRNGTGGSDGGDTVHAASDSEDEAPPKAKKAKPRKFSTGFEGSLGDDLFAKSRARLESEHAFIHVINNFLRGVHAGTISARHSAVLLAYYGRLGNQFDHCVTTLVTVLREEGMFRQHGDVVVHVATEAIRQSFTMFMDGLSSSPSNSVALAKALAPAFVIRGAQLSINRRLDSQYVVDIHTISLSWIVKRIAGYESSGNKKKKTDSIEFFRVLHALLATIESREATKIKAHLDKALEGAKIEVPPTAKAWDAQRSYDKRLLGAMSKDKAIVAKGKNIAKKAANAKILAEATTSGAEDLDNPDLVSTPRPQSVHVRTTGSKEAEDDPTAPQDAGDETEVGGDVSSPSVPNEVKSRPRPRPRYNVATPSRNSSAGPTAGDDASPALDPTPGPKPSSSNRKRRREGDDGDDDVDHRDDDPTNGEERSATTEDEDDAAAISALLERQRRATHDKPSSQASHASGAANFKSTRKRARH</sequence>
<evidence type="ECO:0000256" key="1">
    <source>
        <dbReference type="SAM" id="MobiDB-lite"/>
    </source>
</evidence>
<dbReference type="GO" id="GO:0005634">
    <property type="term" value="C:nucleus"/>
    <property type="evidence" value="ECO:0007669"/>
    <property type="project" value="TreeGrafter"/>
</dbReference>
<dbReference type="Proteomes" id="UP000886523">
    <property type="component" value="Unassembled WGS sequence"/>
</dbReference>
<dbReference type="Pfam" id="PF21581">
    <property type="entry name" value="SCD"/>
    <property type="match status" value="1"/>
</dbReference>
<feature type="compositionally biased region" description="Polar residues" evidence="1">
    <location>
        <begin position="1333"/>
        <end position="1342"/>
    </location>
</feature>
<feature type="compositionally biased region" description="Acidic residues" evidence="1">
    <location>
        <begin position="1291"/>
        <end position="1307"/>
    </location>
</feature>
<feature type="compositionally biased region" description="Basic and acidic residues" evidence="1">
    <location>
        <begin position="1410"/>
        <end position="1420"/>
    </location>
</feature>
<dbReference type="InterPro" id="IPR020839">
    <property type="entry name" value="SCD"/>
</dbReference>